<evidence type="ECO:0000313" key="10">
    <source>
        <dbReference type="Proteomes" id="UP000070539"/>
    </source>
</evidence>
<name>A0A136WG18_9FIRM</name>
<keyword evidence="6" id="KW-0456">Lyase</keyword>
<evidence type="ECO:0000256" key="5">
    <source>
        <dbReference type="ARBA" id="ARBA00013063"/>
    </source>
</evidence>
<dbReference type="InterPro" id="IPR000887">
    <property type="entry name" value="Aldlse_KDPG_KHG"/>
</dbReference>
<keyword evidence="10" id="KW-1185">Reference proteome</keyword>
<dbReference type="PROSITE" id="PS00160">
    <property type="entry name" value="ALDOLASE_KDPG_KHG_2"/>
    <property type="match status" value="1"/>
</dbReference>
<dbReference type="PATRIC" id="fig|36847.3.peg.1643"/>
<dbReference type="PANTHER" id="PTHR30246">
    <property type="entry name" value="2-KETO-3-DEOXY-6-PHOSPHOGLUCONATE ALDOLASE"/>
    <property type="match status" value="1"/>
</dbReference>
<evidence type="ECO:0000256" key="3">
    <source>
        <dbReference type="ARBA" id="ARBA00006906"/>
    </source>
</evidence>
<comment type="catalytic activity">
    <reaction evidence="1">
        <text>2-dehydro-3-deoxy-6-phospho-D-gluconate = D-glyceraldehyde 3-phosphate + pyruvate</text>
        <dbReference type="Rhea" id="RHEA:17089"/>
        <dbReference type="ChEBI" id="CHEBI:15361"/>
        <dbReference type="ChEBI" id="CHEBI:57569"/>
        <dbReference type="ChEBI" id="CHEBI:59776"/>
        <dbReference type="EC" id="4.1.2.14"/>
    </reaction>
</comment>
<dbReference type="CDD" id="cd00452">
    <property type="entry name" value="KDPG_aldolase"/>
    <property type="match status" value="1"/>
</dbReference>
<comment type="pathway">
    <text evidence="2">Carbohydrate acid metabolism; 2-dehydro-3-deoxy-D-gluconate degradation; D-glyceraldehyde 3-phosphate and pyruvate from 2-dehydro-3-deoxy-D-gluconate: step 2/2.</text>
</comment>
<dbReference type="EC" id="4.1.2.14" evidence="5"/>
<dbReference type="OrthoDB" id="9802667at2"/>
<dbReference type="EMBL" id="LRVM01000003">
    <property type="protein sequence ID" value="KXL53445.1"/>
    <property type="molecule type" value="Genomic_DNA"/>
</dbReference>
<keyword evidence="8" id="KW-0119">Carbohydrate metabolism</keyword>
<evidence type="ECO:0000313" key="9">
    <source>
        <dbReference type="EMBL" id="KXL53445.1"/>
    </source>
</evidence>
<evidence type="ECO:0000256" key="4">
    <source>
        <dbReference type="ARBA" id="ARBA00011233"/>
    </source>
</evidence>
<dbReference type="SUPFAM" id="SSF51569">
    <property type="entry name" value="Aldolase"/>
    <property type="match status" value="1"/>
</dbReference>
<dbReference type="Gene3D" id="3.20.20.70">
    <property type="entry name" value="Aldolase class I"/>
    <property type="match status" value="1"/>
</dbReference>
<evidence type="ECO:0000256" key="7">
    <source>
        <dbReference type="ARBA" id="ARBA00023270"/>
    </source>
</evidence>
<dbReference type="RefSeq" id="WP_066086542.1">
    <property type="nucleotide sequence ID" value="NZ_LRVM01000003.1"/>
</dbReference>
<organism evidence="9 10">
    <name type="scientific">Anaerotignum neopropionicum</name>
    <dbReference type="NCBI Taxonomy" id="36847"/>
    <lineage>
        <taxon>Bacteria</taxon>
        <taxon>Bacillati</taxon>
        <taxon>Bacillota</taxon>
        <taxon>Clostridia</taxon>
        <taxon>Lachnospirales</taxon>
        <taxon>Anaerotignaceae</taxon>
        <taxon>Anaerotignum</taxon>
    </lineage>
</organism>
<comment type="subunit">
    <text evidence="4">Homotrimer.</text>
</comment>
<proteinExistence type="inferred from homology"/>
<dbReference type="GO" id="GO:0008675">
    <property type="term" value="F:2-dehydro-3-deoxy-phosphogluconate aldolase activity"/>
    <property type="evidence" value="ECO:0007669"/>
    <property type="project" value="UniProtKB-EC"/>
</dbReference>
<comment type="similarity">
    <text evidence="3">Belongs to the KHG/KDPG aldolase family.</text>
</comment>
<sequence length="207" mass="22146">MNIQKRIEELKIVPVVKLDQAEDAKPLAEALIAGGLPIAEVTFRTEAAYESIKIMSEIPQMLVGAGTVINVEQAKLAVEAGAKFLVSPGFSAEVVAYAKENNIPVFPGVCTPTEVMAALAMGLTVLKFFPAENYGGLNTIKALTGPFPNIRIMPTGGINEKNIKEYLANPKIIACGGSWMVKDTLIKEKKFDEIEKLTASAVALVQG</sequence>
<evidence type="ECO:0000256" key="1">
    <source>
        <dbReference type="ARBA" id="ARBA00000654"/>
    </source>
</evidence>
<dbReference type="NCBIfam" id="NF004325">
    <property type="entry name" value="PRK05718.1"/>
    <property type="match status" value="1"/>
</dbReference>
<evidence type="ECO:0000256" key="2">
    <source>
        <dbReference type="ARBA" id="ARBA00004736"/>
    </source>
</evidence>
<reference evidence="9 10" key="1">
    <citation type="submission" date="2016-01" db="EMBL/GenBank/DDBJ databases">
        <title>Genome sequence of Clostridium neopropionicum X4, DSM-3847.</title>
        <authorList>
            <person name="Poehlein A."/>
            <person name="Beck M.H."/>
            <person name="Bengelsdorf F.R."/>
            <person name="Daniel R."/>
            <person name="Duerre P."/>
        </authorList>
    </citation>
    <scope>NUCLEOTIDE SEQUENCE [LARGE SCALE GENOMIC DNA]</scope>
    <source>
        <strain evidence="9 10">DSM-3847</strain>
    </source>
</reference>
<comment type="caution">
    <text evidence="9">The sequence shown here is derived from an EMBL/GenBank/DDBJ whole genome shotgun (WGS) entry which is preliminary data.</text>
</comment>
<gene>
    <name evidence="9" type="primary">eda_1</name>
    <name evidence="9" type="ORF">CLNEO_14160</name>
</gene>
<dbReference type="InterPro" id="IPR031337">
    <property type="entry name" value="KDPG/KHG_AS_1"/>
</dbReference>
<dbReference type="NCBIfam" id="TIGR01182">
    <property type="entry name" value="eda"/>
    <property type="match status" value="1"/>
</dbReference>
<keyword evidence="7" id="KW-0704">Schiff base</keyword>
<dbReference type="AlphaFoldDB" id="A0A136WG18"/>
<dbReference type="InterPro" id="IPR013785">
    <property type="entry name" value="Aldolase_TIM"/>
</dbReference>
<evidence type="ECO:0000256" key="8">
    <source>
        <dbReference type="ARBA" id="ARBA00023277"/>
    </source>
</evidence>
<dbReference type="PANTHER" id="PTHR30246:SF1">
    <property type="entry name" value="2-DEHYDRO-3-DEOXY-6-PHOSPHOGALACTONATE ALDOLASE-RELATED"/>
    <property type="match status" value="1"/>
</dbReference>
<accession>A0A136WG18</accession>
<dbReference type="Proteomes" id="UP000070539">
    <property type="component" value="Unassembled WGS sequence"/>
</dbReference>
<dbReference type="Pfam" id="PF01081">
    <property type="entry name" value="Aldolase"/>
    <property type="match status" value="1"/>
</dbReference>
<dbReference type="STRING" id="36847.CLNEO_14160"/>
<protein>
    <recommendedName>
        <fullName evidence="5">2-dehydro-3-deoxy-phosphogluconate aldolase</fullName>
        <ecNumber evidence="5">4.1.2.14</ecNumber>
    </recommendedName>
</protein>
<dbReference type="InterPro" id="IPR031338">
    <property type="entry name" value="KDPG/KHG_AS_2"/>
</dbReference>
<evidence type="ECO:0000256" key="6">
    <source>
        <dbReference type="ARBA" id="ARBA00023239"/>
    </source>
</evidence>
<dbReference type="PROSITE" id="PS00159">
    <property type="entry name" value="ALDOLASE_KDPG_KHG_1"/>
    <property type="match status" value="1"/>
</dbReference>